<accession>A0ABV7KVF9</accession>
<feature type="chain" id="PRO_5045219411" evidence="1">
    <location>
        <begin position="23"/>
        <end position="195"/>
    </location>
</feature>
<dbReference type="GO" id="GO:0016787">
    <property type="term" value="F:hydrolase activity"/>
    <property type="evidence" value="ECO:0007669"/>
    <property type="project" value="UniProtKB-KW"/>
</dbReference>
<sequence>MNLRATILTLTLLLPLIVPATAWGRTAEQAAPGGTASAAAARLLSLPEPDCDRLRDEPLACLACNIYHEARSEGADGMKLVGKVTMNRVGSDDFPDDVCAVVWQRLGDGPAQFSWTRDGRSHRVLNRSAWRRAVEVAALMFRDHYDPDFAVLIAGALRGPDFMWFHNGTVRPSWTRNLEKVAQIGRHTVYRRRGR</sequence>
<gene>
    <name evidence="3" type="ORF">ACFOGJ_03860</name>
</gene>
<dbReference type="InterPro" id="IPR011105">
    <property type="entry name" value="Cell_wall_hydrolase_SleB"/>
</dbReference>
<comment type="caution">
    <text evidence="3">The sequence shown here is derived from an EMBL/GenBank/DDBJ whole genome shotgun (WGS) entry which is preliminary data.</text>
</comment>
<evidence type="ECO:0000256" key="1">
    <source>
        <dbReference type="SAM" id="SignalP"/>
    </source>
</evidence>
<name>A0ABV7KVF9_9PROT</name>
<dbReference type="Proteomes" id="UP001595528">
    <property type="component" value="Unassembled WGS sequence"/>
</dbReference>
<dbReference type="RefSeq" id="WP_379898275.1">
    <property type="nucleotide sequence ID" value="NZ_JBHRTR010000011.1"/>
</dbReference>
<keyword evidence="4" id="KW-1185">Reference proteome</keyword>
<proteinExistence type="predicted"/>
<keyword evidence="3" id="KW-0378">Hydrolase</keyword>
<feature type="signal peptide" evidence="1">
    <location>
        <begin position="1"/>
        <end position="22"/>
    </location>
</feature>
<keyword evidence="1" id="KW-0732">Signal</keyword>
<dbReference type="Gene3D" id="1.10.10.2520">
    <property type="entry name" value="Cell wall hydrolase SleB, domain 1"/>
    <property type="match status" value="1"/>
</dbReference>
<reference evidence="4" key="1">
    <citation type="journal article" date="2019" name="Int. J. Syst. Evol. Microbiol.">
        <title>The Global Catalogue of Microorganisms (GCM) 10K type strain sequencing project: providing services to taxonomists for standard genome sequencing and annotation.</title>
        <authorList>
            <consortium name="The Broad Institute Genomics Platform"/>
            <consortium name="The Broad Institute Genome Sequencing Center for Infectious Disease"/>
            <person name="Wu L."/>
            <person name="Ma J."/>
        </authorList>
    </citation>
    <scope>NUCLEOTIDE SEQUENCE [LARGE SCALE GENOMIC DNA]</scope>
    <source>
        <strain evidence="4">KCTC 42964</strain>
    </source>
</reference>
<evidence type="ECO:0000259" key="2">
    <source>
        <dbReference type="Pfam" id="PF07486"/>
    </source>
</evidence>
<protein>
    <submittedName>
        <fullName evidence="3">Cell wall hydrolase</fullName>
    </submittedName>
</protein>
<dbReference type="InterPro" id="IPR042047">
    <property type="entry name" value="SleB_dom1"/>
</dbReference>
<dbReference type="Pfam" id="PF07486">
    <property type="entry name" value="Hydrolase_2"/>
    <property type="match status" value="1"/>
</dbReference>
<evidence type="ECO:0000313" key="4">
    <source>
        <dbReference type="Proteomes" id="UP001595528"/>
    </source>
</evidence>
<evidence type="ECO:0000313" key="3">
    <source>
        <dbReference type="EMBL" id="MFC3226348.1"/>
    </source>
</evidence>
<feature type="domain" description="Cell wall hydrolase SleB" evidence="2">
    <location>
        <begin position="73"/>
        <end position="188"/>
    </location>
</feature>
<dbReference type="EMBL" id="JBHRTR010000011">
    <property type="protein sequence ID" value="MFC3226348.1"/>
    <property type="molecule type" value="Genomic_DNA"/>
</dbReference>
<organism evidence="3 4">
    <name type="scientific">Marinibaculum pumilum</name>
    <dbReference type="NCBI Taxonomy" id="1766165"/>
    <lineage>
        <taxon>Bacteria</taxon>
        <taxon>Pseudomonadati</taxon>
        <taxon>Pseudomonadota</taxon>
        <taxon>Alphaproteobacteria</taxon>
        <taxon>Rhodospirillales</taxon>
        <taxon>Rhodospirillaceae</taxon>
        <taxon>Marinibaculum</taxon>
    </lineage>
</organism>